<name>A0A367XPN9_9ASCO</name>
<dbReference type="EMBL" id="QLNQ01000030">
    <property type="protein sequence ID" value="RCK55150.1"/>
    <property type="molecule type" value="Genomic_DNA"/>
</dbReference>
<evidence type="ECO:0000313" key="2">
    <source>
        <dbReference type="Proteomes" id="UP000253472"/>
    </source>
</evidence>
<gene>
    <name evidence="1" type="ORF">Cantr_04481</name>
</gene>
<proteinExistence type="predicted"/>
<accession>A0A367XPN9</accession>
<sequence length="131" mass="14373">MTPQLSSSTIDIIKTSSELYSNVRFDKLLVFSYTSSSSSSTSSPPSSSGKDFQLIGSLNVSTCQPLSQEYSTNIQTALQHTLLQGDHAIAEGQAAEKEMASNKVVYFVDSENHKMIGHFINQFIIVYIDVL</sequence>
<reference evidence="1 2" key="1">
    <citation type="submission" date="2018-06" db="EMBL/GenBank/DDBJ databases">
        <title>Whole genome sequencing of Candida tropicalis (genome annotated by CSBL at Korea University).</title>
        <authorList>
            <person name="Ahn J."/>
        </authorList>
    </citation>
    <scope>NUCLEOTIDE SEQUENCE [LARGE SCALE GENOMIC DNA]</scope>
    <source>
        <strain evidence="1 2">ATCC 20962</strain>
    </source>
</reference>
<dbReference type="Proteomes" id="UP000253472">
    <property type="component" value="Unassembled WGS sequence"/>
</dbReference>
<organism evidence="1 2">
    <name type="scientific">Candida viswanathii</name>
    <dbReference type="NCBI Taxonomy" id="5486"/>
    <lineage>
        <taxon>Eukaryota</taxon>
        <taxon>Fungi</taxon>
        <taxon>Dikarya</taxon>
        <taxon>Ascomycota</taxon>
        <taxon>Saccharomycotina</taxon>
        <taxon>Pichiomycetes</taxon>
        <taxon>Debaryomycetaceae</taxon>
        <taxon>Candida/Lodderomyces clade</taxon>
        <taxon>Candida</taxon>
    </lineage>
</organism>
<evidence type="ECO:0000313" key="1">
    <source>
        <dbReference type="EMBL" id="RCK55150.1"/>
    </source>
</evidence>
<dbReference type="OrthoDB" id="10501562at2759"/>
<dbReference type="AlphaFoldDB" id="A0A367XPN9"/>
<comment type="caution">
    <text evidence="1">The sequence shown here is derived from an EMBL/GenBank/DDBJ whole genome shotgun (WGS) entry which is preliminary data.</text>
</comment>
<protein>
    <submittedName>
        <fullName evidence="1">Uncharacterized protein</fullName>
    </submittedName>
</protein>
<keyword evidence="2" id="KW-1185">Reference proteome</keyword>